<gene>
    <name evidence="1" type="ORF">BcepSauron_164</name>
</gene>
<dbReference type="EMBL" id="MK552141">
    <property type="protein sequence ID" value="QBQ74544.1"/>
    <property type="molecule type" value="Genomic_DNA"/>
</dbReference>
<accession>A0A482ML90</accession>
<dbReference type="Proteomes" id="UP000301424">
    <property type="component" value="Segment"/>
</dbReference>
<evidence type="ECO:0000313" key="1">
    <source>
        <dbReference type="EMBL" id="QBQ74544.1"/>
    </source>
</evidence>
<sequence length="169" mass="19413">MKLYETMALPTNETLDYLRTVFNGCPFEVNFDAAYVSLNISETEMKLDDTGAVYRARPGYMGIWYDTALGDSSLILPLSSDDLLTRAQDLREEAPNEFYGNLYFPHMVLVPHMVPLKRHVRTFVNSITHVLGTIDRRMLTFSHEVQLTRDYRYAPSSDYYQDTAKSYGG</sequence>
<protein>
    <submittedName>
        <fullName evidence="1">Uncharacterized protein</fullName>
    </submittedName>
</protein>
<proteinExistence type="predicted"/>
<reference evidence="1 2" key="1">
    <citation type="submission" date="2019-02" db="EMBL/GenBank/DDBJ databases">
        <title>Complete genome sequence of Burkholderia cenocepacia phage BcepSauron.</title>
        <authorList>
            <person name="Park K."/>
            <person name="Gonzalez C."/>
            <person name="Liu M."/>
            <person name="Gill J."/>
        </authorList>
    </citation>
    <scope>NUCLEOTIDE SEQUENCE [LARGE SCALE GENOMIC DNA]</scope>
</reference>
<keyword evidence="2" id="KW-1185">Reference proteome</keyword>
<organism evidence="1 2">
    <name type="scientific">Burkholderia phage BcepSauron</name>
    <dbReference type="NCBI Taxonomy" id="2530033"/>
    <lineage>
        <taxon>Viruses</taxon>
        <taxon>Duplodnaviria</taxon>
        <taxon>Heunggongvirae</taxon>
        <taxon>Uroviricota</taxon>
        <taxon>Caudoviricetes</taxon>
        <taxon>Sarumanvirus</taxon>
        <taxon>Sarumanvirus bcepsauron</taxon>
    </lineage>
</organism>
<evidence type="ECO:0000313" key="2">
    <source>
        <dbReference type="Proteomes" id="UP000301424"/>
    </source>
</evidence>
<name>A0A482ML90_9CAUD</name>